<reference evidence="5 6" key="1">
    <citation type="submission" date="2016-07" db="EMBL/GenBank/DDBJ databases">
        <title>Pervasive Adenine N6-methylation of Active Genes in Fungi.</title>
        <authorList>
            <consortium name="DOE Joint Genome Institute"/>
            <person name="Mondo S.J."/>
            <person name="Dannebaum R.O."/>
            <person name="Kuo R.C."/>
            <person name="Labutti K."/>
            <person name="Haridas S."/>
            <person name="Kuo A."/>
            <person name="Salamov A."/>
            <person name="Ahrendt S.R."/>
            <person name="Lipzen A."/>
            <person name="Sullivan W."/>
            <person name="Andreopoulos W.B."/>
            <person name="Clum A."/>
            <person name="Lindquist E."/>
            <person name="Daum C."/>
            <person name="Ramamoorthy G.K."/>
            <person name="Gryganskyi A."/>
            <person name="Culley D."/>
            <person name="Magnuson J.K."/>
            <person name="James T.Y."/>
            <person name="O'Malley M.A."/>
            <person name="Stajich J.E."/>
            <person name="Spatafora J.W."/>
            <person name="Visel A."/>
            <person name="Grigoriev I.V."/>
        </authorList>
    </citation>
    <scope>NUCLEOTIDE SEQUENCE [LARGE SCALE GENOMIC DNA]</scope>
    <source>
        <strain evidence="5 6">ATCC 12442</strain>
    </source>
</reference>
<dbReference type="InterPro" id="IPR036259">
    <property type="entry name" value="MFS_trans_sf"/>
</dbReference>
<feature type="transmembrane region" description="Helical" evidence="3">
    <location>
        <begin position="107"/>
        <end position="127"/>
    </location>
</feature>
<dbReference type="Gene3D" id="1.20.1250.20">
    <property type="entry name" value="MFS general substrate transporter like domains"/>
    <property type="match status" value="2"/>
</dbReference>
<organism evidence="5 6">
    <name type="scientific">Linderina pennispora</name>
    <dbReference type="NCBI Taxonomy" id="61395"/>
    <lineage>
        <taxon>Eukaryota</taxon>
        <taxon>Fungi</taxon>
        <taxon>Fungi incertae sedis</taxon>
        <taxon>Zoopagomycota</taxon>
        <taxon>Kickxellomycotina</taxon>
        <taxon>Kickxellomycetes</taxon>
        <taxon>Kickxellales</taxon>
        <taxon>Kickxellaceae</taxon>
        <taxon>Linderina</taxon>
    </lineage>
</organism>
<feature type="transmembrane region" description="Helical" evidence="3">
    <location>
        <begin position="39"/>
        <end position="59"/>
    </location>
</feature>
<keyword evidence="6" id="KW-1185">Reference proteome</keyword>
<feature type="transmembrane region" description="Helical" evidence="3">
    <location>
        <begin position="398"/>
        <end position="420"/>
    </location>
</feature>
<dbReference type="EMBL" id="MCFD01000006">
    <property type="protein sequence ID" value="ORX69900.1"/>
    <property type="molecule type" value="Genomic_DNA"/>
</dbReference>
<keyword evidence="3" id="KW-1133">Transmembrane helix</keyword>
<gene>
    <name evidence="5" type="ORF">DL89DRAFT_316151</name>
</gene>
<dbReference type="GO" id="GO:0016020">
    <property type="term" value="C:membrane"/>
    <property type="evidence" value="ECO:0007669"/>
    <property type="project" value="UniProtKB-SubCell"/>
</dbReference>
<dbReference type="GO" id="GO:0022857">
    <property type="term" value="F:transmembrane transporter activity"/>
    <property type="evidence" value="ECO:0007669"/>
    <property type="project" value="InterPro"/>
</dbReference>
<dbReference type="PROSITE" id="PS50850">
    <property type="entry name" value="MFS"/>
    <property type="match status" value="1"/>
</dbReference>
<dbReference type="GeneID" id="63807698"/>
<dbReference type="InterPro" id="IPR020846">
    <property type="entry name" value="MFS_dom"/>
</dbReference>
<dbReference type="RefSeq" id="XP_040743538.1">
    <property type="nucleotide sequence ID" value="XM_040891050.1"/>
</dbReference>
<dbReference type="PANTHER" id="PTHR11360:SF284">
    <property type="entry name" value="EG:103B4.3 PROTEIN-RELATED"/>
    <property type="match status" value="1"/>
</dbReference>
<evidence type="ECO:0000313" key="6">
    <source>
        <dbReference type="Proteomes" id="UP000193922"/>
    </source>
</evidence>
<dbReference type="InterPro" id="IPR050327">
    <property type="entry name" value="Proton-linked_MCT"/>
</dbReference>
<feature type="transmembrane region" description="Helical" evidence="3">
    <location>
        <begin position="282"/>
        <end position="302"/>
    </location>
</feature>
<keyword evidence="3" id="KW-0812">Transmembrane</keyword>
<comment type="caution">
    <text evidence="5">The sequence shown here is derived from an EMBL/GenBank/DDBJ whole genome shotgun (WGS) entry which is preliminary data.</text>
</comment>
<dbReference type="Proteomes" id="UP000193922">
    <property type="component" value="Unassembled WGS sequence"/>
</dbReference>
<dbReference type="InterPro" id="IPR011701">
    <property type="entry name" value="MFS"/>
</dbReference>
<feature type="domain" description="Major facilitator superfamily (MFS) profile" evidence="4">
    <location>
        <begin position="41"/>
        <end position="421"/>
    </location>
</feature>
<comment type="similarity">
    <text evidence="2">Belongs to the major facilitator superfamily. Monocarboxylate porter (TC 2.A.1.13) family.</text>
</comment>
<evidence type="ECO:0000256" key="2">
    <source>
        <dbReference type="ARBA" id="ARBA00006727"/>
    </source>
</evidence>
<evidence type="ECO:0000256" key="1">
    <source>
        <dbReference type="ARBA" id="ARBA00004141"/>
    </source>
</evidence>
<evidence type="ECO:0000256" key="3">
    <source>
        <dbReference type="SAM" id="Phobius"/>
    </source>
</evidence>
<feature type="transmembrane region" description="Helical" evidence="3">
    <location>
        <begin position="133"/>
        <end position="156"/>
    </location>
</feature>
<proteinExistence type="inferred from homology"/>
<evidence type="ECO:0000259" key="4">
    <source>
        <dbReference type="PROSITE" id="PS50850"/>
    </source>
</evidence>
<feature type="transmembrane region" description="Helical" evidence="3">
    <location>
        <begin position="370"/>
        <end position="392"/>
    </location>
</feature>
<feature type="transmembrane region" description="Helical" evidence="3">
    <location>
        <begin position="336"/>
        <end position="358"/>
    </location>
</feature>
<comment type="subcellular location">
    <subcellularLocation>
        <location evidence="1">Membrane</location>
        <topology evidence="1">Multi-pass membrane protein</topology>
    </subcellularLocation>
</comment>
<feature type="transmembrane region" description="Helical" evidence="3">
    <location>
        <begin position="309"/>
        <end position="330"/>
    </location>
</feature>
<dbReference type="PANTHER" id="PTHR11360">
    <property type="entry name" value="MONOCARBOXYLATE TRANSPORTER"/>
    <property type="match status" value="1"/>
</dbReference>
<feature type="transmembrane region" description="Helical" evidence="3">
    <location>
        <begin position="200"/>
        <end position="220"/>
    </location>
</feature>
<keyword evidence="3" id="KW-0472">Membrane</keyword>
<protein>
    <submittedName>
        <fullName evidence="5">MFS general substrate transporter</fullName>
    </submittedName>
</protein>
<dbReference type="Pfam" id="PF07690">
    <property type="entry name" value="MFS_1"/>
    <property type="match status" value="1"/>
</dbReference>
<dbReference type="SUPFAM" id="SSF103473">
    <property type="entry name" value="MFS general substrate transporter"/>
    <property type="match status" value="1"/>
</dbReference>
<accession>A0A1Y1W8P0</accession>
<dbReference type="OrthoDB" id="6499973at2759"/>
<name>A0A1Y1W8P0_9FUNG</name>
<sequence>MEKQVEAATTASSSVTQDGQLSDNGSTDTIVEYAPADSAYGWVIVACAAFNLMCTIGIFNSFGVYSTYYLNYIYPDKSAADIAWIGTTRQVISFGGSVMSGPLTDRFGFRNVSLAGAIISSSALLISSFAKPLWFAILTQGVLFGLGATLMFSMSMSLPAQWHTKRRALATGIAVAGAGVGGMIFTEVTQRLMESVGLQWTLRISALLIFCISGTASLFYKRRVSVPPGGNDFKAIMLDRRLIAAGLAALFICIGYFVPWFYLPTAALDIGQSNQQVSYLVIYMNAGTTVGRLFTAFLATAIGPVNTLIVAYIICVVMFLTVMLAAKTMAAYTALAFIYGAFSSSQFALPPVVLAGIFGPQAVTTAMGIMNMWGSIGILIGNPSQGAVYQAYDRPHKSFMAITLLGCSGLFLGIVWYGILKVLLVRGTKKSYLSRL</sequence>
<feature type="transmembrane region" description="Helical" evidence="3">
    <location>
        <begin position="241"/>
        <end position="262"/>
    </location>
</feature>
<evidence type="ECO:0000313" key="5">
    <source>
        <dbReference type="EMBL" id="ORX69900.1"/>
    </source>
</evidence>
<feature type="transmembrane region" description="Helical" evidence="3">
    <location>
        <begin position="168"/>
        <end position="188"/>
    </location>
</feature>
<dbReference type="AlphaFoldDB" id="A0A1Y1W8P0"/>